<evidence type="ECO:0000313" key="1">
    <source>
        <dbReference type="EMBL" id="MBA0821880.1"/>
    </source>
</evidence>
<dbReference type="Proteomes" id="UP000593575">
    <property type="component" value="Unassembled WGS sequence"/>
</dbReference>
<dbReference type="AlphaFoldDB" id="A0A7J9IID0"/>
<evidence type="ECO:0008006" key="3">
    <source>
        <dbReference type="Google" id="ProtNLM"/>
    </source>
</evidence>
<protein>
    <recommendedName>
        <fullName evidence="3">RNase H type-1 domain-containing protein</fullName>
    </recommendedName>
</protein>
<comment type="caution">
    <text evidence="1">The sequence shown here is derived from an EMBL/GenBank/DDBJ whole genome shotgun (WGS) entry which is preliminary data.</text>
</comment>
<dbReference type="EMBL" id="JABFAE010000001">
    <property type="protein sequence ID" value="MBA0821880.1"/>
    <property type="molecule type" value="Genomic_DNA"/>
</dbReference>
<evidence type="ECO:0000313" key="2">
    <source>
        <dbReference type="Proteomes" id="UP000593575"/>
    </source>
</evidence>
<accession>A0A7J9IID0</accession>
<name>A0A7J9IID0_9ROSI</name>
<feature type="non-terminal residue" evidence="1">
    <location>
        <position position="189"/>
    </location>
</feature>
<organism evidence="1 2">
    <name type="scientific">Gossypium armourianum</name>
    <dbReference type="NCBI Taxonomy" id="34283"/>
    <lineage>
        <taxon>Eukaryota</taxon>
        <taxon>Viridiplantae</taxon>
        <taxon>Streptophyta</taxon>
        <taxon>Embryophyta</taxon>
        <taxon>Tracheophyta</taxon>
        <taxon>Spermatophyta</taxon>
        <taxon>Magnoliopsida</taxon>
        <taxon>eudicotyledons</taxon>
        <taxon>Gunneridae</taxon>
        <taxon>Pentapetalae</taxon>
        <taxon>rosids</taxon>
        <taxon>malvids</taxon>
        <taxon>Malvales</taxon>
        <taxon>Malvaceae</taxon>
        <taxon>Malvoideae</taxon>
        <taxon>Gossypium</taxon>
    </lineage>
</organism>
<reference evidence="1 2" key="1">
    <citation type="journal article" date="2019" name="Genome Biol. Evol.">
        <title>Insights into the evolution of the New World diploid cottons (Gossypium, subgenus Houzingenia) based on genome sequencing.</title>
        <authorList>
            <person name="Grover C.E."/>
            <person name="Arick M.A. 2nd"/>
            <person name="Thrash A."/>
            <person name="Conover J.L."/>
            <person name="Sanders W.S."/>
            <person name="Peterson D.G."/>
            <person name="Frelichowski J.E."/>
            <person name="Scheffler J.A."/>
            <person name="Scheffler B.E."/>
            <person name="Wendel J.F."/>
        </authorList>
    </citation>
    <scope>NUCLEOTIDE SEQUENCE [LARGE SCALE GENOMIC DNA]</scope>
    <source>
        <strain evidence="1">6</strain>
        <tissue evidence="1">Leaf</tissue>
    </source>
</reference>
<keyword evidence="2" id="KW-1185">Reference proteome</keyword>
<sequence length="189" mass="21269">IPRAANYKISGNISNEIIRVSELIDSPTRPWKVKDVEATFSEIDAGRILRILLATVEHEDILNPYHPETQVVKINFDATYDRNQFRSTSRLVARNNRGEVLALKLIFSTEVPSLFAAEAHACFQAVGIGLTMGVKEVEGDALTIIKKCQSTAIDKLEIGVFTWKDQCLGMPWNRWDLVNKENKSLIEAK</sequence>
<gene>
    <name evidence="1" type="ORF">Goarm_018713</name>
</gene>
<proteinExistence type="predicted"/>